<dbReference type="PANTHER" id="PTHR36837:SF5">
    <property type="entry name" value="POLY-3-HYDROXYBUTYRATE SYNTHASE"/>
    <property type="match status" value="1"/>
</dbReference>
<dbReference type="InterPro" id="IPR010941">
    <property type="entry name" value="PhaC_N"/>
</dbReference>
<evidence type="ECO:0000256" key="3">
    <source>
        <dbReference type="ARBA" id="ARBA00022679"/>
    </source>
</evidence>
<name>A0A494XVH0_9BURK</name>
<evidence type="ECO:0000256" key="4">
    <source>
        <dbReference type="ARBA" id="ARBA00023315"/>
    </source>
</evidence>
<dbReference type="GO" id="GO:0042619">
    <property type="term" value="P:poly-hydroxybutyrate biosynthetic process"/>
    <property type="evidence" value="ECO:0007669"/>
    <property type="project" value="InterPro"/>
</dbReference>
<protein>
    <submittedName>
        <fullName evidence="7">Class I poly(R)-hydroxyalkanoic acid synthase</fullName>
    </submittedName>
</protein>
<comment type="subcellular location">
    <subcellularLocation>
        <location evidence="1">Cytoplasm</location>
    </subcellularLocation>
</comment>
<feature type="region of interest" description="Disordered" evidence="5">
    <location>
        <begin position="56"/>
        <end position="87"/>
    </location>
</feature>
<keyword evidence="2" id="KW-0963">Cytoplasm</keyword>
<feature type="domain" description="Poly-beta-hydroxybutyrate polymerase N-terminal" evidence="6">
    <location>
        <begin position="180"/>
        <end position="346"/>
    </location>
</feature>
<comment type="caution">
    <text evidence="7">The sequence shown here is derived from an EMBL/GenBank/DDBJ whole genome shotgun (WGS) entry which is preliminary data.</text>
</comment>
<feature type="compositionally biased region" description="Low complexity" evidence="5">
    <location>
        <begin position="60"/>
        <end position="81"/>
    </location>
</feature>
<gene>
    <name evidence="7" type="primary">phaC</name>
    <name evidence="7" type="ORF">D7S86_13250</name>
</gene>
<evidence type="ECO:0000259" key="6">
    <source>
        <dbReference type="Pfam" id="PF07167"/>
    </source>
</evidence>
<evidence type="ECO:0000256" key="1">
    <source>
        <dbReference type="ARBA" id="ARBA00004496"/>
    </source>
</evidence>
<proteinExistence type="predicted"/>
<dbReference type="InterPro" id="IPR029058">
    <property type="entry name" value="AB_hydrolase_fold"/>
</dbReference>
<dbReference type="InterPro" id="IPR010963">
    <property type="entry name" value="PHA_synth_I"/>
</dbReference>
<dbReference type="GO" id="GO:0005737">
    <property type="term" value="C:cytoplasm"/>
    <property type="evidence" value="ECO:0007669"/>
    <property type="project" value="UniProtKB-SubCell"/>
</dbReference>
<evidence type="ECO:0000313" key="8">
    <source>
        <dbReference type="Proteomes" id="UP000270342"/>
    </source>
</evidence>
<feature type="region of interest" description="Disordered" evidence="5">
    <location>
        <begin position="1"/>
        <end position="28"/>
    </location>
</feature>
<feature type="compositionally biased region" description="Low complexity" evidence="5">
    <location>
        <begin position="1"/>
        <end position="24"/>
    </location>
</feature>
<organism evidence="7 8">
    <name type="scientific">Pararobbsia silviterrae</name>
    <dbReference type="NCBI Taxonomy" id="1792498"/>
    <lineage>
        <taxon>Bacteria</taxon>
        <taxon>Pseudomonadati</taxon>
        <taxon>Pseudomonadota</taxon>
        <taxon>Betaproteobacteria</taxon>
        <taxon>Burkholderiales</taxon>
        <taxon>Burkholderiaceae</taxon>
        <taxon>Pararobbsia</taxon>
    </lineage>
</organism>
<dbReference type="GO" id="GO:0016746">
    <property type="term" value="F:acyltransferase activity"/>
    <property type="evidence" value="ECO:0007669"/>
    <property type="project" value="UniProtKB-KW"/>
</dbReference>
<accession>A0A494XVH0</accession>
<evidence type="ECO:0000313" key="7">
    <source>
        <dbReference type="EMBL" id="RKP54621.1"/>
    </source>
</evidence>
<evidence type="ECO:0000256" key="5">
    <source>
        <dbReference type="SAM" id="MobiDB-lite"/>
    </source>
</evidence>
<keyword evidence="3" id="KW-0808">Transferase</keyword>
<dbReference type="Pfam" id="PF07167">
    <property type="entry name" value="PhaC_N"/>
    <property type="match status" value="1"/>
</dbReference>
<evidence type="ECO:0000256" key="2">
    <source>
        <dbReference type="ARBA" id="ARBA00022490"/>
    </source>
</evidence>
<keyword evidence="4" id="KW-0012">Acyltransferase</keyword>
<reference evidence="7 8" key="1">
    <citation type="submission" date="2018-10" db="EMBL/GenBank/DDBJ databases">
        <title>Robbsia sp. DHC34, isolated from soil.</title>
        <authorList>
            <person name="Gao Z.-H."/>
            <person name="Qiu L.-H."/>
        </authorList>
    </citation>
    <scope>NUCLEOTIDE SEQUENCE [LARGE SCALE GENOMIC DNA]</scope>
    <source>
        <strain evidence="7 8">DHC34</strain>
    </source>
</reference>
<dbReference type="EMBL" id="RBZU01000005">
    <property type="protein sequence ID" value="RKP54621.1"/>
    <property type="molecule type" value="Genomic_DNA"/>
</dbReference>
<keyword evidence="8" id="KW-1185">Reference proteome</keyword>
<dbReference type="SUPFAM" id="SSF53474">
    <property type="entry name" value="alpha/beta-Hydrolases"/>
    <property type="match status" value="1"/>
</dbReference>
<dbReference type="Gene3D" id="3.40.50.1820">
    <property type="entry name" value="alpha/beta hydrolase"/>
    <property type="match status" value="1"/>
</dbReference>
<sequence>MTASKNAGSSAASSSYSASGASTSPNAIPGTAEFTRAVEQWFSQWGALFTPPGVAGAEHASGNSAAGAPNGWPAAWPAAGSPGPGWPAGGFPPMPALAQMPSALTASMAAPFANAFPSMPFGTGFPGLPDLQQLGAVPGVPAFKIAPDKLAQLQNDYVRDSTELLKRISANEPLTGALADRRFSADAWSKTPAYGFAAAWYLLNSRYLSQLAEAVDADAKTQERIRFFVQQWTAAASPSNFLALNPEAQHALIETRGESLRQGIMNLLTDMSRGKIMQSDEADFKVGDNLANTEGAVVFQNDLIQLIQYKPRADTVYERPLLVVPPCINKYYILDLRPDNSLVRYALDEGHPVFIVSWRNPDATLAAKTWDEYIDEGVLAAIAAVRAISGREQINTLGFCIGGTMLATALAVLAARGEHPAASMTLLTSMLDFADTGILDVFVDEAHVQMRESTIGGHRGAPPGLMRGVEFANTFSFLRPNDLVWNYVVENYLKGHTPPPFDLLFWNGDCTNLPGPMYAWYLRNTYLENKLRIPNALTTCGEKIDLGKIDVPSFVYGSRDDHIVPWKSAFASTRLLSGPQTFVLGASGHIAGVINPPAKKKRSFWQIGDDVTHAPRALPSGADDWFEAATEHPGSWWPSWSAWLAQYSGKRVKPRAKLGSGDYPVIEPAPGTYVMN</sequence>
<dbReference type="NCBIfam" id="TIGR01838">
    <property type="entry name" value="PHA_synth_I"/>
    <property type="match status" value="1"/>
</dbReference>
<dbReference type="OrthoDB" id="7208816at2"/>
<dbReference type="RefSeq" id="WP_121087171.1">
    <property type="nucleotide sequence ID" value="NZ_RBZU01000005.1"/>
</dbReference>
<dbReference type="Proteomes" id="UP000270342">
    <property type="component" value="Unassembled WGS sequence"/>
</dbReference>
<dbReference type="AlphaFoldDB" id="A0A494XVH0"/>
<dbReference type="InterPro" id="IPR051321">
    <property type="entry name" value="PHA/PHB_synthase"/>
</dbReference>
<dbReference type="PANTHER" id="PTHR36837">
    <property type="entry name" value="POLY(3-HYDROXYALKANOATE) POLYMERASE SUBUNIT PHAC"/>
    <property type="match status" value="1"/>
</dbReference>